<dbReference type="PANTHER" id="PTHR34070:SF1">
    <property type="entry name" value="DNA ALKYLATION REPAIR PROTEIN"/>
    <property type="match status" value="1"/>
</dbReference>
<dbReference type="InterPro" id="IPR016024">
    <property type="entry name" value="ARM-type_fold"/>
</dbReference>
<gene>
    <name evidence="1" type="ORF">UFOPK2370_01218</name>
</gene>
<dbReference type="EMBL" id="CAEZXK010000058">
    <property type="protein sequence ID" value="CAB4695422.1"/>
    <property type="molecule type" value="Genomic_DNA"/>
</dbReference>
<accession>A0A6J6PAB2</accession>
<dbReference type="AlphaFoldDB" id="A0A6J6PAB2"/>
<dbReference type="InterPro" id="IPR014825">
    <property type="entry name" value="DNA_alkylation"/>
</dbReference>
<organism evidence="1">
    <name type="scientific">freshwater metagenome</name>
    <dbReference type="NCBI Taxonomy" id="449393"/>
    <lineage>
        <taxon>unclassified sequences</taxon>
        <taxon>metagenomes</taxon>
        <taxon>ecological metagenomes</taxon>
    </lineage>
</organism>
<name>A0A6J6PAB2_9ZZZZ</name>
<dbReference type="SUPFAM" id="SSF48371">
    <property type="entry name" value="ARM repeat"/>
    <property type="match status" value="1"/>
</dbReference>
<reference evidence="1" key="1">
    <citation type="submission" date="2020-05" db="EMBL/GenBank/DDBJ databases">
        <authorList>
            <person name="Chiriac C."/>
            <person name="Salcher M."/>
            <person name="Ghai R."/>
            <person name="Kavagutti S V."/>
        </authorList>
    </citation>
    <scope>NUCLEOTIDE SEQUENCE</scope>
</reference>
<dbReference type="Pfam" id="PF08713">
    <property type="entry name" value="DNA_alkylation"/>
    <property type="match status" value="1"/>
</dbReference>
<sequence>MKAANVKSALAVFASASHARNQEWFYKTGPGEYGEGDRFVGLTVPQTRSVAAEFKGLPLSETYLLGTSPFHEHRLCALVILVNQFDRSKDEKVRKAIFDTFMKLLREGHVNSWDLVDVSAHRIGAWLIGRSDAISFLEKLARSKNLWQRRTSIIFTFAFMRAGSLEESIHIAELLVDDDHDLIHKAVGWVIREVGKRDINVLRAFLHEHAATMPRTMLRYAIEKMSESERKRWLAAKSAS</sequence>
<proteinExistence type="predicted"/>
<evidence type="ECO:0000313" key="1">
    <source>
        <dbReference type="EMBL" id="CAB4695422.1"/>
    </source>
</evidence>
<dbReference type="CDD" id="cd06561">
    <property type="entry name" value="AlkD_like"/>
    <property type="match status" value="1"/>
</dbReference>
<protein>
    <submittedName>
        <fullName evidence="1">Unannotated protein</fullName>
    </submittedName>
</protein>
<dbReference type="Gene3D" id="1.25.10.90">
    <property type="match status" value="1"/>
</dbReference>
<dbReference type="PANTHER" id="PTHR34070">
    <property type="entry name" value="ARMADILLO-TYPE FOLD"/>
    <property type="match status" value="1"/>
</dbReference>